<proteinExistence type="predicted"/>
<accession>A0ABD2L9K9</accession>
<dbReference type="AlphaFoldDB" id="A0ABD2L9K9"/>
<keyword evidence="3" id="KW-1185">Reference proteome</keyword>
<dbReference type="Proteomes" id="UP001620626">
    <property type="component" value="Unassembled WGS sequence"/>
</dbReference>
<evidence type="ECO:0000256" key="1">
    <source>
        <dbReference type="SAM" id="MobiDB-lite"/>
    </source>
</evidence>
<evidence type="ECO:0000313" key="3">
    <source>
        <dbReference type="Proteomes" id="UP001620626"/>
    </source>
</evidence>
<feature type="region of interest" description="Disordered" evidence="1">
    <location>
        <begin position="114"/>
        <end position="157"/>
    </location>
</feature>
<gene>
    <name evidence="2" type="ORF">niasHT_019929</name>
</gene>
<sequence length="157" mass="17604">MPCGLLFLEFPLPIGGAMRGTSVESFITYPQASSSLLPDGNMGTRDGWMGINNQAECLWQNERVARQMMGFVKRLWQIERAAQRNKGRQQRRKYPPTLHCCGGRVFCCGGTHSKSKKINGPGNKKLAYASVGDQTRESTQRKRRERERVVIAADQTG</sequence>
<protein>
    <submittedName>
        <fullName evidence="2">Uncharacterized protein</fullName>
    </submittedName>
</protein>
<evidence type="ECO:0000313" key="2">
    <source>
        <dbReference type="EMBL" id="KAL3111582.1"/>
    </source>
</evidence>
<name>A0ABD2L9K9_9BILA</name>
<dbReference type="EMBL" id="JBICBT010000501">
    <property type="protein sequence ID" value="KAL3111582.1"/>
    <property type="molecule type" value="Genomic_DNA"/>
</dbReference>
<organism evidence="2 3">
    <name type="scientific">Heterodera trifolii</name>
    <dbReference type="NCBI Taxonomy" id="157864"/>
    <lineage>
        <taxon>Eukaryota</taxon>
        <taxon>Metazoa</taxon>
        <taxon>Ecdysozoa</taxon>
        <taxon>Nematoda</taxon>
        <taxon>Chromadorea</taxon>
        <taxon>Rhabditida</taxon>
        <taxon>Tylenchina</taxon>
        <taxon>Tylenchomorpha</taxon>
        <taxon>Tylenchoidea</taxon>
        <taxon>Heteroderidae</taxon>
        <taxon>Heteroderinae</taxon>
        <taxon>Heterodera</taxon>
    </lineage>
</organism>
<reference evidence="2 3" key="1">
    <citation type="submission" date="2024-10" db="EMBL/GenBank/DDBJ databases">
        <authorList>
            <person name="Kim D."/>
        </authorList>
    </citation>
    <scope>NUCLEOTIDE SEQUENCE [LARGE SCALE GENOMIC DNA]</scope>
    <source>
        <strain evidence="2">BH-2024</strain>
    </source>
</reference>
<comment type="caution">
    <text evidence="2">The sequence shown here is derived from an EMBL/GenBank/DDBJ whole genome shotgun (WGS) entry which is preliminary data.</text>
</comment>